<evidence type="ECO:0000313" key="2">
    <source>
        <dbReference type="Proteomes" id="UP000601435"/>
    </source>
</evidence>
<dbReference type="OrthoDB" id="426274at2759"/>
<comment type="caution">
    <text evidence="1">The sequence shown here is derived from an EMBL/GenBank/DDBJ whole genome shotgun (WGS) entry which is preliminary data.</text>
</comment>
<dbReference type="Proteomes" id="UP000601435">
    <property type="component" value="Unassembled WGS sequence"/>
</dbReference>
<proteinExistence type="predicted"/>
<accession>A0A813A8R6</accession>
<dbReference type="EMBL" id="CAJNJA010056186">
    <property type="protein sequence ID" value="CAE7857818.1"/>
    <property type="molecule type" value="Genomic_DNA"/>
</dbReference>
<sequence>IRLGLLWKSPSQRGMRHPSQYDVAVSDALVLASLAPVLSSAKVRWRALPAAQAPCLLLIREEDLSAASVALVRAGHAIGPAARVCPPKPQEDTAASGKNAEHVGAWTLTRREEPVGKTVEEPDEKGPLRLQAPSGVYVEVRIPQEGAKEQASCAGIHSVVEVSGGRQMSVRHRVVDFRPPTGRVLCTQVKFDKEVMAAELSYPRGRFRDEYIEAWSRIHSGPMAALELISEEPSVGPSRTGYWIFCGSRFGRVIGLPVGQDRSRFRPSLGKLRLNSRNAQKTGLQLARAGTRDISAASWEASAREELHTRYEAVWGDIERPGRLRIREEVWSKSKSGDLIYDQATGVGGTLTFGPSEVLHCLPNGVKQRWRIRDWGFDPFRPGGPLPAPLRWEAIQSDNEAQLWCDV</sequence>
<evidence type="ECO:0000313" key="1">
    <source>
        <dbReference type="EMBL" id="CAE7857818.1"/>
    </source>
</evidence>
<organism evidence="1 2">
    <name type="scientific">Symbiodinium necroappetens</name>
    <dbReference type="NCBI Taxonomy" id="1628268"/>
    <lineage>
        <taxon>Eukaryota</taxon>
        <taxon>Sar</taxon>
        <taxon>Alveolata</taxon>
        <taxon>Dinophyceae</taxon>
        <taxon>Suessiales</taxon>
        <taxon>Symbiodiniaceae</taxon>
        <taxon>Symbiodinium</taxon>
    </lineage>
</organism>
<protein>
    <submittedName>
        <fullName evidence="1">Uncharacterized protein</fullName>
    </submittedName>
</protein>
<feature type="non-terminal residue" evidence="1">
    <location>
        <position position="407"/>
    </location>
</feature>
<reference evidence="1" key="1">
    <citation type="submission" date="2021-02" db="EMBL/GenBank/DDBJ databases">
        <authorList>
            <person name="Dougan E. K."/>
            <person name="Rhodes N."/>
            <person name="Thang M."/>
            <person name="Chan C."/>
        </authorList>
    </citation>
    <scope>NUCLEOTIDE SEQUENCE</scope>
</reference>
<keyword evidence="2" id="KW-1185">Reference proteome</keyword>
<name>A0A813A8R6_9DINO</name>
<gene>
    <name evidence="1" type="ORF">SNEC2469_LOCUS27023</name>
</gene>
<dbReference type="AlphaFoldDB" id="A0A813A8R6"/>